<name>A0A6J4R374_9ACTN</name>
<keyword evidence="1" id="KW-0472">Membrane</keyword>
<dbReference type="AlphaFoldDB" id="A0A6J4R374"/>
<feature type="transmembrane region" description="Helical" evidence="1">
    <location>
        <begin position="23"/>
        <end position="40"/>
    </location>
</feature>
<evidence type="ECO:0000313" key="2">
    <source>
        <dbReference type="EMBL" id="CAA9460096.1"/>
    </source>
</evidence>
<protein>
    <submittedName>
        <fullName evidence="2">Mobile element protein</fullName>
    </submittedName>
</protein>
<proteinExistence type="predicted"/>
<reference evidence="2" key="1">
    <citation type="submission" date="2020-02" db="EMBL/GenBank/DDBJ databases">
        <authorList>
            <person name="Meier V. D."/>
        </authorList>
    </citation>
    <scope>NUCLEOTIDE SEQUENCE</scope>
    <source>
        <strain evidence="2">AVDCRST_MAG25</strain>
    </source>
</reference>
<dbReference type="EMBL" id="CADCVI010000048">
    <property type="protein sequence ID" value="CAA9460096.1"/>
    <property type="molecule type" value="Genomic_DNA"/>
</dbReference>
<accession>A0A6J4R374</accession>
<organism evidence="2">
    <name type="scientific">uncultured Rubrobacteraceae bacterium</name>
    <dbReference type="NCBI Taxonomy" id="349277"/>
    <lineage>
        <taxon>Bacteria</taxon>
        <taxon>Bacillati</taxon>
        <taxon>Actinomycetota</taxon>
        <taxon>Rubrobacteria</taxon>
        <taxon>Rubrobacterales</taxon>
        <taxon>Rubrobacteraceae</taxon>
        <taxon>environmental samples</taxon>
    </lineage>
</organism>
<keyword evidence="1" id="KW-0812">Transmembrane</keyword>
<sequence>MVERRVNRLKQWRGVATRYEKRAVNYRAMVVIASLVLWLPS</sequence>
<gene>
    <name evidence="2" type="ORF">AVDCRST_MAG25-720</name>
</gene>
<keyword evidence="1" id="KW-1133">Transmembrane helix</keyword>
<evidence type="ECO:0000256" key="1">
    <source>
        <dbReference type="SAM" id="Phobius"/>
    </source>
</evidence>